<feature type="transmembrane region" description="Helical" evidence="1">
    <location>
        <begin position="40"/>
        <end position="63"/>
    </location>
</feature>
<organism evidence="3 4">
    <name type="scientific">Paraoerskovia marina</name>
    <dbReference type="NCBI Taxonomy" id="545619"/>
    <lineage>
        <taxon>Bacteria</taxon>
        <taxon>Bacillati</taxon>
        <taxon>Actinomycetota</taxon>
        <taxon>Actinomycetes</taxon>
        <taxon>Micrococcales</taxon>
        <taxon>Cellulomonadaceae</taxon>
        <taxon>Paraoerskovia</taxon>
    </lineage>
</organism>
<dbReference type="InterPro" id="IPR029058">
    <property type="entry name" value="AB_hydrolase_fold"/>
</dbReference>
<dbReference type="Pfam" id="PF12695">
    <property type="entry name" value="Abhydrolase_5"/>
    <property type="match status" value="1"/>
</dbReference>
<dbReference type="eggNOG" id="COG1073">
    <property type="taxonomic scope" value="Bacteria"/>
</dbReference>
<evidence type="ECO:0000256" key="1">
    <source>
        <dbReference type="SAM" id="Phobius"/>
    </source>
</evidence>
<keyword evidence="4" id="KW-1185">Reference proteome</keyword>
<dbReference type="SUPFAM" id="SSF53474">
    <property type="entry name" value="alpha/beta-Hydrolases"/>
    <property type="match status" value="1"/>
</dbReference>
<dbReference type="Gene3D" id="3.40.50.1820">
    <property type="entry name" value="alpha/beta hydrolase"/>
    <property type="match status" value="1"/>
</dbReference>
<feature type="domain" description="Alpha/beta hydrolase fold-5" evidence="2">
    <location>
        <begin position="172"/>
        <end position="326"/>
    </location>
</feature>
<keyword evidence="1" id="KW-0472">Membrane</keyword>
<dbReference type="InterPro" id="IPR029059">
    <property type="entry name" value="AB_hydrolase_5"/>
</dbReference>
<dbReference type="RefSeq" id="WP_083371507.1">
    <property type="nucleotide sequence ID" value="NZ_LT629776.1"/>
</dbReference>
<sequence length="368" mass="39139">MIARVLTRLGLFLLGTFLLAGSLWAGLSFGATLARNHWTYPVMLVVAFVAGVLLLGYFFYLLYRDGGGNDPYGRPAPIPEPLPPKKRWARVGVWTVVSALLLSVGTGIVYLRPHPAGQDSKVSYAAGEVVDLVEGHGWYAFVPREPGTDPAGHVDRSGKYAPTPEGVADTGLVFFPDQRVDSRAEAPVLRPLAEAGYTVVVLAEPLGLDAPDPDLADVAPKEFPEISRWVVGGHGTGGHAAAAWADANAGADAQGLVLHASAPELDVSGLEIRSTSMWGTLDTVVPASDIAASRANLPSSTDFVRIPGAIHSSFADYGPLRGEARTQFEPEVLYAQVADETLRFMDRVAYVPVEEPAEDADAADEEAE</sequence>
<dbReference type="STRING" id="545619.SAMN04489860_0568"/>
<protein>
    <submittedName>
        <fullName evidence="3">Alpha/beta hydrolase family protein</fullName>
    </submittedName>
</protein>
<gene>
    <name evidence="3" type="ORF">SAMN04489860_0568</name>
</gene>
<accession>A0A1H1NM81</accession>
<keyword evidence="3" id="KW-0378">Hydrolase</keyword>
<dbReference type="OrthoDB" id="9780932at2"/>
<keyword evidence="1" id="KW-1133">Transmembrane helix</keyword>
<evidence type="ECO:0000313" key="4">
    <source>
        <dbReference type="Proteomes" id="UP000185663"/>
    </source>
</evidence>
<dbReference type="GO" id="GO:0016787">
    <property type="term" value="F:hydrolase activity"/>
    <property type="evidence" value="ECO:0007669"/>
    <property type="project" value="UniProtKB-KW"/>
</dbReference>
<evidence type="ECO:0000259" key="2">
    <source>
        <dbReference type="Pfam" id="PF12695"/>
    </source>
</evidence>
<keyword evidence="1" id="KW-0812">Transmembrane</keyword>
<proteinExistence type="predicted"/>
<feature type="transmembrane region" description="Helical" evidence="1">
    <location>
        <begin position="91"/>
        <end position="111"/>
    </location>
</feature>
<reference evidence="3 4" key="1">
    <citation type="submission" date="2016-10" db="EMBL/GenBank/DDBJ databases">
        <authorList>
            <person name="de Groot N.N."/>
        </authorList>
    </citation>
    <scope>NUCLEOTIDE SEQUENCE [LARGE SCALE GENOMIC DNA]</scope>
    <source>
        <strain evidence="3 4">DSM 22126</strain>
    </source>
</reference>
<dbReference type="Proteomes" id="UP000185663">
    <property type="component" value="Chromosome I"/>
</dbReference>
<name>A0A1H1NM81_9CELL</name>
<dbReference type="EMBL" id="LT629776">
    <property type="protein sequence ID" value="SDR99960.1"/>
    <property type="molecule type" value="Genomic_DNA"/>
</dbReference>
<evidence type="ECO:0000313" key="3">
    <source>
        <dbReference type="EMBL" id="SDR99960.1"/>
    </source>
</evidence>
<dbReference type="AlphaFoldDB" id="A0A1H1NM81"/>